<accession>A0ABC8T4Y4</accession>
<evidence type="ECO:0000313" key="2">
    <source>
        <dbReference type="EMBL" id="CAK9154680.1"/>
    </source>
</evidence>
<dbReference type="Proteomes" id="UP001642360">
    <property type="component" value="Unassembled WGS sequence"/>
</dbReference>
<comment type="caution">
    <text evidence="3">The sequence shown here is derived from an EMBL/GenBank/DDBJ whole genome shotgun (WGS) entry which is preliminary data.</text>
</comment>
<name>A0ABC8T4Y4_9AQUA</name>
<evidence type="ECO:0000256" key="1">
    <source>
        <dbReference type="SAM" id="MobiDB-lite"/>
    </source>
</evidence>
<dbReference type="AlphaFoldDB" id="A0ABC8T4Y4"/>
<dbReference type="EMBL" id="CAUOFW020002569">
    <property type="protein sequence ID" value="CAK9154680.1"/>
    <property type="molecule type" value="Genomic_DNA"/>
</dbReference>
<sequence length="202" mass="20110">MTTRKKGGDGSGDVLGGTSSPSDSLGYVKYGGRSIGGDASHLLQVGGASCREGEPSCSVQEDGAYGAGLDGDSSVAGFGDAPSVEPDLDGLDSESSLDSRRPGVGLGNLGLHTQPSDARHSLRLAEDGRPHPRVLGSGALYTSNVVGGFLGKTNEGEVSDALGCAQAGGAPSLMSSNGEPDSQLVGIGAKERGVECIGDTFV</sequence>
<evidence type="ECO:0000313" key="4">
    <source>
        <dbReference type="Proteomes" id="UP001642360"/>
    </source>
</evidence>
<reference evidence="3 4" key="1">
    <citation type="submission" date="2024-02" db="EMBL/GenBank/DDBJ databases">
        <authorList>
            <person name="Vignale AGUSTIN F."/>
            <person name="Sosa J E."/>
            <person name="Modenutti C."/>
        </authorList>
    </citation>
    <scope>NUCLEOTIDE SEQUENCE [LARGE SCALE GENOMIC DNA]</scope>
</reference>
<feature type="region of interest" description="Disordered" evidence="1">
    <location>
        <begin position="48"/>
        <end position="116"/>
    </location>
</feature>
<organism evidence="3 4">
    <name type="scientific">Ilex paraguariensis</name>
    <name type="common">yerba mate</name>
    <dbReference type="NCBI Taxonomy" id="185542"/>
    <lineage>
        <taxon>Eukaryota</taxon>
        <taxon>Viridiplantae</taxon>
        <taxon>Streptophyta</taxon>
        <taxon>Embryophyta</taxon>
        <taxon>Tracheophyta</taxon>
        <taxon>Spermatophyta</taxon>
        <taxon>Magnoliopsida</taxon>
        <taxon>eudicotyledons</taxon>
        <taxon>Gunneridae</taxon>
        <taxon>Pentapetalae</taxon>
        <taxon>asterids</taxon>
        <taxon>campanulids</taxon>
        <taxon>Aquifoliales</taxon>
        <taxon>Aquifoliaceae</taxon>
        <taxon>Ilex</taxon>
    </lineage>
</organism>
<proteinExistence type="predicted"/>
<gene>
    <name evidence="2" type="ORF">ILEXP_LOCUS23030</name>
    <name evidence="3" type="ORF">ILEXP_LOCUS30969</name>
</gene>
<protein>
    <submittedName>
        <fullName evidence="3">Uncharacterized protein</fullName>
    </submittedName>
</protein>
<feature type="region of interest" description="Disordered" evidence="1">
    <location>
        <begin position="1"/>
        <end position="31"/>
    </location>
</feature>
<keyword evidence="4" id="KW-1185">Reference proteome</keyword>
<dbReference type="EMBL" id="CAUOFW020003802">
    <property type="protein sequence ID" value="CAK9162133.1"/>
    <property type="molecule type" value="Genomic_DNA"/>
</dbReference>
<evidence type="ECO:0000313" key="3">
    <source>
        <dbReference type="EMBL" id="CAK9162133.1"/>
    </source>
</evidence>